<keyword evidence="8 14" id="KW-0963">Cytoplasm</keyword>
<comment type="catalytic activity">
    <reaction evidence="1 14 15 16">
        <text>Endonucleolytic cleavage to 5'-phosphomonoester.</text>
        <dbReference type="EC" id="3.1.26.4"/>
    </reaction>
</comment>
<gene>
    <name evidence="14 18" type="primary">rnhB</name>
    <name evidence="18" type="ORF">NCTC12360_01231</name>
</gene>
<dbReference type="CDD" id="cd07182">
    <property type="entry name" value="RNase_HII_bacteria_HII_like"/>
    <property type="match status" value="1"/>
</dbReference>
<dbReference type="PANTHER" id="PTHR10954:SF18">
    <property type="entry name" value="RIBONUCLEASE HII"/>
    <property type="match status" value="1"/>
</dbReference>
<dbReference type="InterPro" id="IPR022898">
    <property type="entry name" value="RNase_HII"/>
</dbReference>
<dbReference type="Gene3D" id="3.30.420.10">
    <property type="entry name" value="Ribonuclease H-like superfamily/Ribonuclease H"/>
    <property type="match status" value="1"/>
</dbReference>
<dbReference type="AlphaFoldDB" id="A0A376H1V2"/>
<dbReference type="InterPro" id="IPR001352">
    <property type="entry name" value="RNase_HII/HIII"/>
</dbReference>
<dbReference type="GO" id="GO:0005737">
    <property type="term" value="C:cytoplasm"/>
    <property type="evidence" value="ECO:0007669"/>
    <property type="project" value="UniProtKB-SubCell"/>
</dbReference>
<evidence type="ECO:0000256" key="16">
    <source>
        <dbReference type="RuleBase" id="RU003515"/>
    </source>
</evidence>
<comment type="similarity">
    <text evidence="5 14 16">Belongs to the RNase HII family.</text>
</comment>
<keyword evidence="9 14" id="KW-0540">Nuclease</keyword>
<dbReference type="GO" id="GO:0043137">
    <property type="term" value="P:DNA replication, removal of RNA primer"/>
    <property type="evidence" value="ECO:0007669"/>
    <property type="project" value="TreeGrafter"/>
</dbReference>
<name>A0A376H1V2_ENTGA</name>
<keyword evidence="11 14" id="KW-0255">Endonuclease</keyword>
<feature type="domain" description="RNase H type-2" evidence="17">
    <location>
        <begin position="73"/>
        <end position="257"/>
    </location>
</feature>
<evidence type="ECO:0000313" key="19">
    <source>
        <dbReference type="Proteomes" id="UP000254807"/>
    </source>
</evidence>
<dbReference type="Pfam" id="PF01351">
    <property type="entry name" value="RNase_HII"/>
    <property type="match status" value="1"/>
</dbReference>
<evidence type="ECO:0000259" key="17">
    <source>
        <dbReference type="PROSITE" id="PS51975"/>
    </source>
</evidence>
<dbReference type="GO" id="GO:0030145">
    <property type="term" value="F:manganese ion binding"/>
    <property type="evidence" value="ECO:0007669"/>
    <property type="project" value="UniProtKB-UniRule"/>
</dbReference>
<dbReference type="HAMAP" id="MF_00052_B">
    <property type="entry name" value="RNase_HII_B"/>
    <property type="match status" value="1"/>
</dbReference>
<evidence type="ECO:0000313" key="18">
    <source>
        <dbReference type="EMBL" id="STD82795.1"/>
    </source>
</evidence>
<reference evidence="18 19" key="1">
    <citation type="submission" date="2018-06" db="EMBL/GenBank/DDBJ databases">
        <authorList>
            <consortium name="Pathogen Informatics"/>
            <person name="Doyle S."/>
        </authorList>
    </citation>
    <scope>NUCLEOTIDE SEQUENCE [LARGE SCALE GENOMIC DNA]</scope>
    <source>
        <strain evidence="18 19">NCTC12360</strain>
    </source>
</reference>
<evidence type="ECO:0000256" key="15">
    <source>
        <dbReference type="PROSITE-ProRule" id="PRU01319"/>
    </source>
</evidence>
<evidence type="ECO:0000256" key="6">
    <source>
        <dbReference type="ARBA" id="ARBA00012180"/>
    </source>
</evidence>
<evidence type="ECO:0000256" key="7">
    <source>
        <dbReference type="ARBA" id="ARBA00019179"/>
    </source>
</evidence>
<comment type="cofactor">
    <cofactor evidence="14 15">
        <name>Mn(2+)</name>
        <dbReference type="ChEBI" id="CHEBI:29035"/>
    </cofactor>
    <cofactor evidence="14 15">
        <name>Mg(2+)</name>
        <dbReference type="ChEBI" id="CHEBI:18420"/>
    </cofactor>
    <text evidence="14 15">Manganese or magnesium. Binds 1 divalent metal ion per monomer in the absence of substrate. May bind a second metal ion after substrate binding.</text>
</comment>
<feature type="binding site" evidence="14 15">
    <location>
        <position position="79"/>
    </location>
    <ligand>
        <name>a divalent metal cation</name>
        <dbReference type="ChEBI" id="CHEBI:60240"/>
    </ligand>
</feature>
<evidence type="ECO:0000256" key="4">
    <source>
        <dbReference type="ARBA" id="ARBA00004496"/>
    </source>
</evidence>
<accession>A0A376H1V2</accession>
<dbReference type="GO" id="GO:0003723">
    <property type="term" value="F:RNA binding"/>
    <property type="evidence" value="ECO:0007669"/>
    <property type="project" value="UniProtKB-UniRule"/>
</dbReference>
<evidence type="ECO:0000256" key="5">
    <source>
        <dbReference type="ARBA" id="ARBA00007383"/>
    </source>
</evidence>
<dbReference type="InterPro" id="IPR036397">
    <property type="entry name" value="RNaseH_sf"/>
</dbReference>
<keyword evidence="10 14" id="KW-0479">Metal-binding</keyword>
<feature type="binding site" evidence="14 15">
    <location>
        <position position="171"/>
    </location>
    <ligand>
        <name>a divalent metal cation</name>
        <dbReference type="ChEBI" id="CHEBI:60240"/>
    </ligand>
</feature>
<comment type="function">
    <text evidence="3 14 16">Endonuclease that specifically degrades the RNA of RNA-DNA hybrids.</text>
</comment>
<dbReference type="NCBIfam" id="NF000594">
    <property type="entry name" value="PRK00015.1-1"/>
    <property type="match status" value="1"/>
</dbReference>
<evidence type="ECO:0000256" key="10">
    <source>
        <dbReference type="ARBA" id="ARBA00022723"/>
    </source>
</evidence>
<keyword evidence="12 14" id="KW-0378">Hydrolase</keyword>
<feature type="binding site" evidence="14 15">
    <location>
        <position position="80"/>
    </location>
    <ligand>
        <name>a divalent metal cation</name>
        <dbReference type="ChEBI" id="CHEBI:60240"/>
    </ligand>
</feature>
<dbReference type="FunFam" id="3.30.420.10:FF:000006">
    <property type="entry name" value="Ribonuclease HII"/>
    <property type="match status" value="1"/>
</dbReference>
<protein>
    <recommendedName>
        <fullName evidence="7 14">Ribonuclease HII</fullName>
        <shortName evidence="14">RNase HII</shortName>
        <ecNumber evidence="6 14">3.1.26.4</ecNumber>
    </recommendedName>
</protein>
<dbReference type="EC" id="3.1.26.4" evidence="6 14"/>
<dbReference type="GO" id="GO:0032299">
    <property type="term" value="C:ribonuclease H2 complex"/>
    <property type="evidence" value="ECO:0007669"/>
    <property type="project" value="TreeGrafter"/>
</dbReference>
<organism evidence="18 19">
    <name type="scientific">Enterococcus gallinarum</name>
    <dbReference type="NCBI Taxonomy" id="1353"/>
    <lineage>
        <taxon>Bacteria</taxon>
        <taxon>Bacillati</taxon>
        <taxon>Bacillota</taxon>
        <taxon>Bacilli</taxon>
        <taxon>Lactobacillales</taxon>
        <taxon>Enterococcaceae</taxon>
        <taxon>Enterococcus</taxon>
    </lineage>
</organism>
<dbReference type="NCBIfam" id="NF000595">
    <property type="entry name" value="PRK00015.1-3"/>
    <property type="match status" value="1"/>
</dbReference>
<evidence type="ECO:0000256" key="1">
    <source>
        <dbReference type="ARBA" id="ARBA00000077"/>
    </source>
</evidence>
<keyword evidence="13 14" id="KW-0464">Manganese</keyword>
<evidence type="ECO:0000256" key="14">
    <source>
        <dbReference type="HAMAP-Rule" id="MF_00052"/>
    </source>
</evidence>
<proteinExistence type="inferred from homology"/>
<dbReference type="GO" id="GO:0006298">
    <property type="term" value="P:mismatch repair"/>
    <property type="evidence" value="ECO:0007669"/>
    <property type="project" value="TreeGrafter"/>
</dbReference>
<comment type="cofactor">
    <cofactor evidence="2">
        <name>Mg(2+)</name>
        <dbReference type="ChEBI" id="CHEBI:18420"/>
    </cofactor>
</comment>
<evidence type="ECO:0000256" key="8">
    <source>
        <dbReference type="ARBA" id="ARBA00022490"/>
    </source>
</evidence>
<dbReference type="SUPFAM" id="SSF53098">
    <property type="entry name" value="Ribonuclease H-like"/>
    <property type="match status" value="1"/>
</dbReference>
<dbReference type="PANTHER" id="PTHR10954">
    <property type="entry name" value="RIBONUCLEASE H2 SUBUNIT A"/>
    <property type="match status" value="1"/>
</dbReference>
<dbReference type="GO" id="GO:0004523">
    <property type="term" value="F:RNA-DNA hybrid ribonuclease activity"/>
    <property type="evidence" value="ECO:0007669"/>
    <property type="project" value="UniProtKB-UniRule"/>
</dbReference>
<evidence type="ECO:0000256" key="13">
    <source>
        <dbReference type="ARBA" id="ARBA00023211"/>
    </source>
</evidence>
<keyword evidence="19" id="KW-1185">Reference proteome</keyword>
<evidence type="ECO:0000256" key="11">
    <source>
        <dbReference type="ARBA" id="ARBA00022759"/>
    </source>
</evidence>
<dbReference type="Proteomes" id="UP000254807">
    <property type="component" value="Unassembled WGS sequence"/>
</dbReference>
<evidence type="ECO:0000256" key="12">
    <source>
        <dbReference type="ARBA" id="ARBA00022801"/>
    </source>
</evidence>
<evidence type="ECO:0000256" key="2">
    <source>
        <dbReference type="ARBA" id="ARBA00001946"/>
    </source>
</evidence>
<dbReference type="PROSITE" id="PS51975">
    <property type="entry name" value="RNASE_H_2"/>
    <property type="match status" value="1"/>
</dbReference>
<comment type="subcellular location">
    <subcellularLocation>
        <location evidence="4 14">Cytoplasm</location>
    </subcellularLocation>
</comment>
<evidence type="ECO:0000256" key="3">
    <source>
        <dbReference type="ARBA" id="ARBA00004065"/>
    </source>
</evidence>
<evidence type="ECO:0000256" key="9">
    <source>
        <dbReference type="ARBA" id="ARBA00022722"/>
    </source>
</evidence>
<sequence length="257" mass="28612">MKKMKEPIKTIKERLFAEEVDPAYVAQLMADERSGVQKLITKYQNQQRKQQQMQEKYAEMSVFEQELYQKGLRFVAGLDEVGRGPLAGPVVAAAVVLPKNCGIIGLNDSKQLSAKKREELFVEIQNKAVAIGIGIADHEEIDRVNIYQASKNAMKRALADLSITPEHLLVDAMTLDTDIPQTSLIKGDARSISIAAASIMAKVFRDNLMKDYHGVFPHYGFDQNAGYGTKTHLEGLAAHGICPIHRKTFAPVKQYVK</sequence>
<dbReference type="InterPro" id="IPR024567">
    <property type="entry name" value="RNase_HII/HIII_dom"/>
</dbReference>
<dbReference type="InterPro" id="IPR012337">
    <property type="entry name" value="RNaseH-like_sf"/>
</dbReference>
<dbReference type="EMBL" id="UFYW01000001">
    <property type="protein sequence ID" value="STD82795.1"/>
    <property type="molecule type" value="Genomic_DNA"/>
</dbReference>